<evidence type="ECO:0000256" key="1">
    <source>
        <dbReference type="ARBA" id="ARBA00011738"/>
    </source>
</evidence>
<proteinExistence type="predicted"/>
<evidence type="ECO:0000256" key="4">
    <source>
        <dbReference type="ARBA" id="ARBA00022833"/>
    </source>
</evidence>
<protein>
    <submittedName>
        <fullName evidence="7">MORC family CW-type zinc finger protein 3</fullName>
    </submittedName>
</protein>
<dbReference type="Proteomes" id="UP000251960">
    <property type="component" value="Chromosome 9"/>
</dbReference>
<feature type="compositionally biased region" description="Basic residues" evidence="5">
    <location>
        <begin position="851"/>
        <end position="865"/>
    </location>
</feature>
<dbReference type="Gene3D" id="3.30.565.10">
    <property type="entry name" value="Histidine kinase-like ATPase, C-terminal domain"/>
    <property type="match status" value="1"/>
</dbReference>
<gene>
    <name evidence="7" type="primary">MORC3</name>
    <name evidence="7" type="ORF">Zm00014a_019033</name>
</gene>
<feature type="domain" description="CW-type" evidence="6">
    <location>
        <begin position="708"/>
        <end position="758"/>
    </location>
</feature>
<sequence>MGSETFDLNEQPHENEGGGLNYVLLQKDCKNICRTKVYDLPIEVPIIWSVAAFVPIKAYQKSDFPKFLLLPYPEDSRQKSEWGKFMRFLSENKRYIPTSGEPPTTTTPARHNICLCDLLPLGGFGNHPSWMVLEVYLQKSAHGFPWSRSLATLRMGFYTMGYLLLSTTKKSGEEGMTALLAAIARCGSSTFHILAPEPDECSSFPHAVLLYECGQNGPGDCKHMAGTSGKRVNSNVMNASKRPFKSDFQYGSRNSKPPHFKEEVCDSLLKPKKMETSPKHYDPFVTEHHRLVLESSPCESVEDSPRVLNPVVKKRMASPTKNFIVADPSYLRTLSQTHASWIFGAIAELIDNSRDAGASRLSISIEHLFSKKAQKKIPVLSVIDDGHGMAYPDIMRMISFGHKRPNGHREDQIGRFGIGFKTGAMKLGKDAIVLTQTKASRSVAFLSQSFNEEKDNLEIPVVAYRKEGQYMEVDLSVQSDATAEYNLNAIKNFSSFNEYFIGEKLGLFGEDTGTQIYIWNLDTWGTDYTLEWNSGKSSENPVHHGRGDILIRSRRVRSRPGQTSNKVLLDYSLQSYLEVMFLNPRMKISVQGSLVKSRPLAKTLNKTSVVSGEIMERTIILTLGRSKSYKRVGGQKHSTDMGRGVIGVADITNLIDDEDGNSWVLNNKQGFQDCEMYAKLEEWLGRKVDEYWDTKFDSLTLRKGDEHHKPDSDWVQCYSCRKWRMLNAGFNVDNLPEEWFCYMAPFNGKCEIPEQQAGPDIIVIGEKRSGHDEQKKAALQGGTPEEEMRHENHEIQMITQDEFVKNVQDMPEVVHKRKKISSGTPSKPQKNRDDDLEGVSSQTEDDVPLTRLKRLRRGPAKTNKR</sequence>
<dbReference type="PANTHER" id="PTHR23336:SF11">
    <property type="entry name" value="OS06G0622000 PROTEIN"/>
    <property type="match status" value="1"/>
</dbReference>
<dbReference type="Gene3D" id="3.30.40.100">
    <property type="match status" value="1"/>
</dbReference>
<feature type="compositionally biased region" description="Basic and acidic residues" evidence="5">
    <location>
        <begin position="766"/>
        <end position="776"/>
    </location>
</feature>
<comment type="caution">
    <text evidence="7">The sequence shown here is derived from an EMBL/GenBank/DDBJ whole genome shotgun (WGS) entry which is preliminary data.</text>
</comment>
<dbReference type="PROSITE" id="PS51050">
    <property type="entry name" value="ZF_CW"/>
    <property type="match status" value="1"/>
</dbReference>
<comment type="subunit">
    <text evidence="1">Homodimer.</text>
</comment>
<organism evidence="7">
    <name type="scientific">Zea mays</name>
    <name type="common">Maize</name>
    <dbReference type="NCBI Taxonomy" id="4577"/>
    <lineage>
        <taxon>Eukaryota</taxon>
        <taxon>Viridiplantae</taxon>
        <taxon>Streptophyta</taxon>
        <taxon>Embryophyta</taxon>
        <taxon>Tracheophyta</taxon>
        <taxon>Spermatophyta</taxon>
        <taxon>Magnoliopsida</taxon>
        <taxon>Liliopsida</taxon>
        <taxon>Poales</taxon>
        <taxon>Poaceae</taxon>
        <taxon>PACMAD clade</taxon>
        <taxon>Panicoideae</taxon>
        <taxon>Andropogonodae</taxon>
        <taxon>Andropogoneae</taxon>
        <taxon>Tripsacinae</taxon>
        <taxon>Zea</taxon>
    </lineage>
</organism>
<evidence type="ECO:0000313" key="7">
    <source>
        <dbReference type="EMBL" id="PWZ07216.1"/>
    </source>
</evidence>
<dbReference type="InterPro" id="IPR011124">
    <property type="entry name" value="Znf_CW"/>
</dbReference>
<dbReference type="SUPFAM" id="SSF55874">
    <property type="entry name" value="ATPase domain of HSP90 chaperone/DNA topoisomerase II/histidine kinase"/>
    <property type="match status" value="1"/>
</dbReference>
<keyword evidence="4" id="KW-0862">Zinc</keyword>
<dbReference type="AlphaFoldDB" id="A0A3L6DF62"/>
<dbReference type="EMBL" id="NCVQ01000010">
    <property type="protein sequence ID" value="PWZ07216.1"/>
    <property type="molecule type" value="Genomic_DNA"/>
</dbReference>
<reference evidence="7" key="1">
    <citation type="journal article" date="2018" name="Nat. Genet.">
        <title>Extensive intraspecific gene order and gene structural variations between Mo17 and other maize genomes.</title>
        <authorList>
            <person name="Sun S."/>
            <person name="Zhou Y."/>
            <person name="Chen J."/>
            <person name="Shi J."/>
            <person name="Zhao H."/>
            <person name="Zhao H."/>
            <person name="Song W."/>
            <person name="Zhang M."/>
            <person name="Cui Y."/>
            <person name="Dong X."/>
            <person name="Liu H."/>
            <person name="Ma X."/>
            <person name="Jiao Y."/>
            <person name="Wang B."/>
            <person name="Wei X."/>
            <person name="Stein J.C."/>
            <person name="Glaubitz J.C."/>
            <person name="Lu F."/>
            <person name="Yu G."/>
            <person name="Liang C."/>
            <person name="Fengler K."/>
            <person name="Li B."/>
            <person name="Rafalski A."/>
            <person name="Schnable P.S."/>
            <person name="Ware D.H."/>
            <person name="Buckler E.S."/>
            <person name="Lai J."/>
        </authorList>
    </citation>
    <scope>NUCLEOTIDE SEQUENCE [LARGE SCALE GENOMIC DNA]</scope>
    <source>
        <tissue evidence="7">Seedling</tissue>
    </source>
</reference>
<keyword evidence="2" id="KW-0479">Metal-binding</keyword>
<evidence type="ECO:0000259" key="6">
    <source>
        <dbReference type="PROSITE" id="PS51050"/>
    </source>
</evidence>
<feature type="region of interest" description="Disordered" evidence="5">
    <location>
        <begin position="766"/>
        <end position="788"/>
    </location>
</feature>
<dbReference type="InterPro" id="IPR036890">
    <property type="entry name" value="HATPase_C_sf"/>
</dbReference>
<keyword evidence="3" id="KW-0863">Zinc-finger</keyword>
<feature type="region of interest" description="Disordered" evidence="5">
    <location>
        <begin position="814"/>
        <end position="865"/>
    </location>
</feature>
<evidence type="ECO:0000256" key="5">
    <source>
        <dbReference type="SAM" id="MobiDB-lite"/>
    </source>
</evidence>
<dbReference type="Pfam" id="PF07496">
    <property type="entry name" value="zf-CW"/>
    <property type="match status" value="1"/>
</dbReference>
<dbReference type="PANTHER" id="PTHR23336">
    <property type="entry name" value="ZINC FINGER CW-TYPE COILED-COIL DOMAIN PROTEIN 3"/>
    <property type="match status" value="1"/>
</dbReference>
<dbReference type="GO" id="GO:0008270">
    <property type="term" value="F:zinc ion binding"/>
    <property type="evidence" value="ECO:0007669"/>
    <property type="project" value="UniProtKB-KW"/>
</dbReference>
<dbReference type="GO" id="GO:0016887">
    <property type="term" value="F:ATP hydrolysis activity"/>
    <property type="evidence" value="ECO:0007669"/>
    <property type="project" value="InterPro"/>
</dbReference>
<dbReference type="ExpressionAtlas" id="A0A3L6DF62">
    <property type="expression patterns" value="baseline and differential"/>
</dbReference>
<dbReference type="InterPro" id="IPR045261">
    <property type="entry name" value="MORC_ATPase"/>
</dbReference>
<accession>A0A3L6DF62</accession>
<dbReference type="Pfam" id="PF13589">
    <property type="entry name" value="HATPase_c_3"/>
    <property type="match status" value="1"/>
</dbReference>
<name>A0A3L6DF62_MAIZE</name>
<evidence type="ECO:0000256" key="3">
    <source>
        <dbReference type="ARBA" id="ARBA00022771"/>
    </source>
</evidence>
<evidence type="ECO:0000256" key="2">
    <source>
        <dbReference type="ARBA" id="ARBA00022723"/>
    </source>
</evidence>